<organism evidence="2 3">
    <name type="scientific">Trachymyrmex septentrionalis</name>
    <dbReference type="NCBI Taxonomy" id="34720"/>
    <lineage>
        <taxon>Eukaryota</taxon>
        <taxon>Metazoa</taxon>
        <taxon>Ecdysozoa</taxon>
        <taxon>Arthropoda</taxon>
        <taxon>Hexapoda</taxon>
        <taxon>Insecta</taxon>
        <taxon>Pterygota</taxon>
        <taxon>Neoptera</taxon>
        <taxon>Endopterygota</taxon>
        <taxon>Hymenoptera</taxon>
        <taxon>Apocrita</taxon>
        <taxon>Aculeata</taxon>
        <taxon>Formicoidea</taxon>
        <taxon>Formicidae</taxon>
        <taxon>Myrmicinae</taxon>
        <taxon>Trachymyrmex</taxon>
    </lineage>
</organism>
<proteinExistence type="predicted"/>
<evidence type="ECO:0000313" key="3">
    <source>
        <dbReference type="Proteomes" id="UP000078541"/>
    </source>
</evidence>
<feature type="compositionally biased region" description="Basic and acidic residues" evidence="1">
    <location>
        <begin position="25"/>
        <end position="36"/>
    </location>
</feature>
<evidence type="ECO:0000313" key="2">
    <source>
        <dbReference type="EMBL" id="KYN44755.1"/>
    </source>
</evidence>
<protein>
    <submittedName>
        <fullName evidence="2">Uncharacterized protein</fullName>
    </submittedName>
</protein>
<sequence>MVQNPAAQSAVFSRNGANNVGDPHAAGRLEIRDWDQKGSQARSRMFVGSSGRAPFKRTAQSIQPPAKKSSRSQAKPAEPAVPASKAAPSAVRKRDPVVSLFSTRRPARRVVQGGKTTKPGDQQLK</sequence>
<keyword evidence="3" id="KW-1185">Reference proteome</keyword>
<feature type="compositionally biased region" description="Low complexity" evidence="1">
    <location>
        <begin position="74"/>
        <end position="90"/>
    </location>
</feature>
<gene>
    <name evidence="2" type="ORF">ALC56_00750</name>
</gene>
<name>A0A195FVT8_9HYME</name>
<feature type="region of interest" description="Disordered" evidence="1">
    <location>
        <begin position="1"/>
        <end position="125"/>
    </location>
</feature>
<dbReference type="EMBL" id="KQ981208">
    <property type="protein sequence ID" value="KYN44755.1"/>
    <property type="molecule type" value="Genomic_DNA"/>
</dbReference>
<accession>A0A195FVT8</accession>
<reference evidence="2 3" key="1">
    <citation type="submission" date="2016-03" db="EMBL/GenBank/DDBJ databases">
        <title>Trachymyrmex septentrionalis WGS genome.</title>
        <authorList>
            <person name="Nygaard S."/>
            <person name="Hu H."/>
            <person name="Boomsma J."/>
            <person name="Zhang G."/>
        </authorList>
    </citation>
    <scope>NUCLEOTIDE SEQUENCE [LARGE SCALE GENOMIC DNA]</scope>
    <source>
        <strain evidence="2">Tsep2-gDNA-1</strain>
        <tissue evidence="2">Whole body</tissue>
    </source>
</reference>
<feature type="compositionally biased region" description="Polar residues" evidence="1">
    <location>
        <begin position="1"/>
        <end position="18"/>
    </location>
</feature>
<dbReference type="Proteomes" id="UP000078541">
    <property type="component" value="Unassembled WGS sequence"/>
</dbReference>
<dbReference type="AlphaFoldDB" id="A0A195FVT8"/>
<evidence type="ECO:0000256" key="1">
    <source>
        <dbReference type="SAM" id="MobiDB-lite"/>
    </source>
</evidence>